<evidence type="ECO:0008006" key="3">
    <source>
        <dbReference type="Google" id="ProtNLM"/>
    </source>
</evidence>
<dbReference type="AlphaFoldDB" id="A0A564YKK5"/>
<evidence type="ECO:0000313" key="2">
    <source>
        <dbReference type="Proteomes" id="UP000321570"/>
    </source>
</evidence>
<keyword evidence="2" id="KW-1185">Reference proteome</keyword>
<proteinExistence type="predicted"/>
<evidence type="ECO:0000313" key="1">
    <source>
        <dbReference type="EMBL" id="VUZ47837.1"/>
    </source>
</evidence>
<dbReference type="Proteomes" id="UP000321570">
    <property type="component" value="Unassembled WGS sequence"/>
</dbReference>
<sequence>RKTSRRWFSLIEKDDFSLKDEPRARCSNKLNSEQLQVASDENPTCITRKLTKTFHVNHMIIYV</sequence>
<reference evidence="1 2" key="1">
    <citation type="submission" date="2019-07" db="EMBL/GenBank/DDBJ databases">
        <authorList>
            <person name="Jastrzebski P J."/>
            <person name="Paukszto L."/>
            <person name="Jastrzebski P J."/>
        </authorList>
    </citation>
    <scope>NUCLEOTIDE SEQUENCE [LARGE SCALE GENOMIC DNA]</scope>
    <source>
        <strain evidence="1 2">WMS-il1</strain>
    </source>
</reference>
<protein>
    <recommendedName>
        <fullName evidence="3">HTH_48 domain-containing protein</fullName>
    </recommendedName>
</protein>
<name>A0A564YKK5_HYMDI</name>
<organism evidence="1 2">
    <name type="scientific">Hymenolepis diminuta</name>
    <name type="common">Rat tapeworm</name>
    <dbReference type="NCBI Taxonomy" id="6216"/>
    <lineage>
        <taxon>Eukaryota</taxon>
        <taxon>Metazoa</taxon>
        <taxon>Spiralia</taxon>
        <taxon>Lophotrochozoa</taxon>
        <taxon>Platyhelminthes</taxon>
        <taxon>Cestoda</taxon>
        <taxon>Eucestoda</taxon>
        <taxon>Cyclophyllidea</taxon>
        <taxon>Hymenolepididae</taxon>
        <taxon>Hymenolepis</taxon>
    </lineage>
</organism>
<dbReference type="EMBL" id="CABIJS010000256">
    <property type="protein sequence ID" value="VUZ47837.1"/>
    <property type="molecule type" value="Genomic_DNA"/>
</dbReference>
<feature type="non-terminal residue" evidence="1">
    <location>
        <position position="1"/>
    </location>
</feature>
<gene>
    <name evidence="1" type="ORF">WMSIL1_LOCUS7310</name>
</gene>
<accession>A0A564YKK5</accession>